<evidence type="ECO:0000313" key="2">
    <source>
        <dbReference type="Proteomes" id="UP001589776"/>
    </source>
</evidence>
<dbReference type="Proteomes" id="UP001589776">
    <property type="component" value="Unassembled WGS sequence"/>
</dbReference>
<name>A0ABV6DI92_9BACL</name>
<comment type="caution">
    <text evidence="1">The sequence shown here is derived from an EMBL/GenBank/DDBJ whole genome shotgun (WGS) entry which is preliminary data.</text>
</comment>
<protein>
    <recommendedName>
        <fullName evidence="3">DUF1232 domain-containing protein</fullName>
    </recommendedName>
</protein>
<keyword evidence="2" id="KW-1185">Reference proteome</keyword>
<gene>
    <name evidence="1" type="ORF">ACFFK0_07760</name>
</gene>
<evidence type="ECO:0000313" key="1">
    <source>
        <dbReference type="EMBL" id="MFC0212355.1"/>
    </source>
</evidence>
<organism evidence="1 2">
    <name type="scientific">Paenibacillus chartarius</name>
    <dbReference type="NCBI Taxonomy" id="747481"/>
    <lineage>
        <taxon>Bacteria</taxon>
        <taxon>Bacillati</taxon>
        <taxon>Bacillota</taxon>
        <taxon>Bacilli</taxon>
        <taxon>Bacillales</taxon>
        <taxon>Paenibacillaceae</taxon>
        <taxon>Paenibacillus</taxon>
    </lineage>
</organism>
<reference evidence="1 2" key="1">
    <citation type="submission" date="2024-09" db="EMBL/GenBank/DDBJ databases">
        <authorList>
            <person name="Sun Q."/>
            <person name="Mori K."/>
        </authorList>
    </citation>
    <scope>NUCLEOTIDE SEQUENCE [LARGE SCALE GENOMIC DNA]</scope>
    <source>
        <strain evidence="1 2">CCM 7759</strain>
    </source>
</reference>
<accession>A0ABV6DI92</accession>
<evidence type="ECO:0008006" key="3">
    <source>
        <dbReference type="Google" id="ProtNLM"/>
    </source>
</evidence>
<dbReference type="EMBL" id="JBHLWN010000029">
    <property type="protein sequence ID" value="MFC0212355.1"/>
    <property type="molecule type" value="Genomic_DNA"/>
</dbReference>
<dbReference type="RefSeq" id="WP_377469505.1">
    <property type="nucleotide sequence ID" value="NZ_JBHLWN010000029.1"/>
</dbReference>
<sequence length="80" mass="9426">MARWSRWLSLRRWKSVIGRVYRILRSNQVPLRTKLLFVIPVALYWVLPDAMPGLPLDDVAVAALLTGWFASYMERKYPHL</sequence>
<proteinExistence type="predicted"/>